<dbReference type="EMBL" id="UIVS01000002">
    <property type="protein sequence ID" value="SVP91649.1"/>
    <property type="molecule type" value="Genomic_DNA"/>
</dbReference>
<dbReference type="EMBL" id="UIVT01000002">
    <property type="protein sequence ID" value="SVP91036.1"/>
    <property type="molecule type" value="Genomic_DNA"/>
</dbReference>
<accession>A0A3B0N7S1</accession>
<sequence length="439" mass="50669">MDSVSDYFSFLRLNKNTNTSDDKKKTPEPITLAPLRRKLKPDDYMSRVQVEDHIIPIWERETEVSEEKKPVDDITMSYSYSLLSFVSRSITEGTVSSYESDHFELLSESDIEENEVRGVYLHELQHMTNTDIPSPEAYPLYIKGLTINGNTVECIDASPYSQQFPIILYEWFIGVEYNSLDRYSPEALYDGKTFKIPFEAIGKYIFCRGHRLVEAQLKVNNMFSNSGPYDPHINVFQNSYPNEKKFHNISTLCSAGPVDISNDLALRILENLSEDFSTDCILCYNKDFKSGITYEKSKLLNQVVDVKLQITTKLCIVVSKEDKDWHKIFSIEAFETKISEDEESEDTVSFEQSLEDIVVQDSKHSDTEISFGTYEEKKIKNYFSLKFDDRIQCVTVLYTIRAFMAQQKSGFPRDSWSEALDKGDLDFVVNVVREYLSSI</sequence>
<gene>
    <name evidence="1" type="ORF">TAT_000172200</name>
    <name evidence="2" type="ORF">TAV_000172400</name>
</gene>
<protein>
    <submittedName>
        <fullName evidence="1">Uncharacterized protein</fullName>
    </submittedName>
</protein>
<organism evidence="1">
    <name type="scientific">Theileria annulata</name>
    <dbReference type="NCBI Taxonomy" id="5874"/>
    <lineage>
        <taxon>Eukaryota</taxon>
        <taxon>Sar</taxon>
        <taxon>Alveolata</taxon>
        <taxon>Apicomplexa</taxon>
        <taxon>Aconoidasida</taxon>
        <taxon>Piroplasmida</taxon>
        <taxon>Theileriidae</taxon>
        <taxon>Theileria</taxon>
    </lineage>
</organism>
<dbReference type="AlphaFoldDB" id="A0A3B0N7S1"/>
<name>A0A3B0N7S1_THEAN</name>
<proteinExistence type="predicted"/>
<evidence type="ECO:0000313" key="2">
    <source>
        <dbReference type="EMBL" id="SVP91649.1"/>
    </source>
</evidence>
<dbReference type="VEuPathDB" id="PiroplasmaDB:TA13220"/>
<reference evidence="1" key="1">
    <citation type="submission" date="2018-07" db="EMBL/GenBank/DDBJ databases">
        <authorList>
            <person name="Quirk P.G."/>
            <person name="Krulwich T.A."/>
        </authorList>
    </citation>
    <scope>NUCLEOTIDE SEQUENCE</scope>
    <source>
        <strain evidence="1">Anand</strain>
    </source>
</reference>
<evidence type="ECO:0000313" key="1">
    <source>
        <dbReference type="EMBL" id="SVP91036.1"/>
    </source>
</evidence>